<reference evidence="1" key="1">
    <citation type="submission" date="2018-05" db="EMBL/GenBank/DDBJ databases">
        <authorList>
            <person name="Lanie J.A."/>
            <person name="Ng W.-L."/>
            <person name="Kazmierczak K.M."/>
            <person name="Andrzejewski T.M."/>
            <person name="Davidsen T.M."/>
            <person name="Wayne K.J."/>
            <person name="Tettelin H."/>
            <person name="Glass J.I."/>
            <person name="Rusch D."/>
            <person name="Podicherti R."/>
            <person name="Tsui H.-C.T."/>
            <person name="Winkler M.E."/>
        </authorList>
    </citation>
    <scope>NUCLEOTIDE SEQUENCE</scope>
</reference>
<dbReference type="EMBL" id="UINC01064057">
    <property type="protein sequence ID" value="SVB92346.1"/>
    <property type="molecule type" value="Genomic_DNA"/>
</dbReference>
<sequence length="60" mass="7041">PWRWVVPAGLGGRGWPHRSAFQARPRFRDRRVGGDTTHRVHGRAGRRVFLRIGRQCRRLV</sequence>
<accession>A0A382HYD9</accession>
<proteinExistence type="predicted"/>
<evidence type="ECO:0000313" key="1">
    <source>
        <dbReference type="EMBL" id="SVB92346.1"/>
    </source>
</evidence>
<feature type="non-terminal residue" evidence="1">
    <location>
        <position position="1"/>
    </location>
</feature>
<protein>
    <submittedName>
        <fullName evidence="1">Uncharacterized protein</fullName>
    </submittedName>
</protein>
<feature type="non-terminal residue" evidence="1">
    <location>
        <position position="60"/>
    </location>
</feature>
<name>A0A382HYD9_9ZZZZ</name>
<gene>
    <name evidence="1" type="ORF">METZ01_LOCUS245200</name>
</gene>
<dbReference type="AlphaFoldDB" id="A0A382HYD9"/>
<organism evidence="1">
    <name type="scientific">marine metagenome</name>
    <dbReference type="NCBI Taxonomy" id="408172"/>
    <lineage>
        <taxon>unclassified sequences</taxon>
        <taxon>metagenomes</taxon>
        <taxon>ecological metagenomes</taxon>
    </lineage>
</organism>